<dbReference type="EMBL" id="APKE01000026">
    <property type="protein sequence ID" value="KAF0675399.1"/>
    <property type="molecule type" value="Genomic_DNA"/>
</dbReference>
<evidence type="ECO:0000313" key="6">
    <source>
        <dbReference type="Proteomes" id="UP000698242"/>
    </source>
</evidence>
<dbReference type="PANTHER" id="PTHR48107:SF16">
    <property type="entry name" value="NADPH-DEPENDENT ALDEHYDE REDUCTASE 1, CHLOROPLASTIC"/>
    <property type="match status" value="1"/>
</dbReference>
<accession>A0A921NV71</accession>
<evidence type="ECO:0000256" key="3">
    <source>
        <dbReference type="ARBA" id="ARBA00067437"/>
    </source>
</evidence>
<dbReference type="AlphaFoldDB" id="A0A921NV71"/>
<evidence type="ECO:0000256" key="4">
    <source>
        <dbReference type="SAM" id="MobiDB-lite"/>
    </source>
</evidence>
<dbReference type="SUPFAM" id="SSF51735">
    <property type="entry name" value="NAD(P)-binding Rossmann-fold domains"/>
    <property type="match status" value="1"/>
</dbReference>
<dbReference type="OrthoDB" id="198783at2"/>
<feature type="region of interest" description="Disordered" evidence="4">
    <location>
        <begin position="1"/>
        <end position="48"/>
    </location>
</feature>
<comment type="similarity">
    <text evidence="1">Belongs to the short-chain dehydrogenases/reductases (SDR) family.</text>
</comment>
<evidence type="ECO:0000313" key="5">
    <source>
        <dbReference type="EMBL" id="KAF0675399.1"/>
    </source>
</evidence>
<dbReference type="PRINTS" id="PR00080">
    <property type="entry name" value="SDRFAMILY"/>
</dbReference>
<dbReference type="InterPro" id="IPR036291">
    <property type="entry name" value="NAD(P)-bd_dom_sf"/>
</dbReference>
<evidence type="ECO:0000256" key="1">
    <source>
        <dbReference type="ARBA" id="ARBA00006484"/>
    </source>
</evidence>
<dbReference type="PROSITE" id="PS00061">
    <property type="entry name" value="ADH_SHORT"/>
    <property type="match status" value="1"/>
</dbReference>
<keyword evidence="2 5" id="KW-0560">Oxidoreductase</keyword>
<feature type="compositionally biased region" description="Basic and acidic residues" evidence="4">
    <location>
        <begin position="32"/>
        <end position="46"/>
    </location>
</feature>
<name>A0A921NV71_9RHOB</name>
<dbReference type="RefSeq" id="WP_159965804.1">
    <property type="nucleotide sequence ID" value="NZ_APKE01000026.1"/>
</dbReference>
<dbReference type="PRINTS" id="PR00081">
    <property type="entry name" value="GDHRDH"/>
</dbReference>
<feature type="compositionally biased region" description="Basic and acidic residues" evidence="4">
    <location>
        <begin position="7"/>
        <end position="16"/>
    </location>
</feature>
<reference evidence="5" key="1">
    <citation type="submission" date="2013-03" db="EMBL/GenBank/DDBJ databases">
        <title>Genome Sequence of the Profundibacterium mesophilum strain KAUST100406-0324T from Red Sea, a novel genus in the family Rhodobacteraceae.</title>
        <authorList>
            <person name="Essack M."/>
            <person name="Alam I."/>
            <person name="Lafi F."/>
            <person name="Alawi W."/>
            <person name="Kamanu F."/>
            <person name="Al-Suwailem A."/>
            <person name="Lee O.O."/>
            <person name="Xu Y."/>
            <person name="Bajic V."/>
            <person name="Qian P.-Y."/>
            <person name="Archer J."/>
        </authorList>
    </citation>
    <scope>NUCLEOTIDE SEQUENCE</scope>
    <source>
        <strain evidence="5">KAUST100406-0324</strain>
    </source>
</reference>
<dbReference type="Gene3D" id="3.40.50.720">
    <property type="entry name" value="NAD(P)-binding Rossmann-like Domain"/>
    <property type="match status" value="1"/>
</dbReference>
<gene>
    <name evidence="5" type="ORF">PMES_02289</name>
</gene>
<dbReference type="InterPro" id="IPR020904">
    <property type="entry name" value="Sc_DH/Rdtase_CS"/>
</dbReference>
<dbReference type="Proteomes" id="UP000698242">
    <property type="component" value="Unassembled WGS sequence"/>
</dbReference>
<dbReference type="PANTHER" id="PTHR48107">
    <property type="entry name" value="NADPH-DEPENDENT ALDEHYDE REDUCTASE-LIKE PROTEIN, CHLOROPLASTIC-RELATED"/>
    <property type="match status" value="1"/>
</dbReference>
<dbReference type="GO" id="GO:0016614">
    <property type="term" value="F:oxidoreductase activity, acting on CH-OH group of donors"/>
    <property type="evidence" value="ECO:0007669"/>
    <property type="project" value="UniProtKB-ARBA"/>
</dbReference>
<keyword evidence="6" id="KW-1185">Reference proteome</keyword>
<proteinExistence type="inferred from homology"/>
<dbReference type="InterPro" id="IPR002347">
    <property type="entry name" value="SDR_fam"/>
</dbReference>
<protein>
    <recommendedName>
        <fullName evidence="3">Uncharacterized oxidoreductase YghA</fullName>
    </recommendedName>
</protein>
<dbReference type="Pfam" id="PF13561">
    <property type="entry name" value="adh_short_C2"/>
    <property type="match status" value="1"/>
</dbReference>
<feature type="compositionally biased region" description="Pro residues" evidence="4">
    <location>
        <begin position="19"/>
        <end position="30"/>
    </location>
</feature>
<sequence length="301" mass="32230">MSGKTRNQWEMRDPRDQYPQPPFPEQPQPKPGEARRMEPQPDHGEESYVGLGRLKGRHALITGGDSGIGRAAAIAYVREGASVVINYLPDEQADADEVIELLRKEGGTIHAMPGDLKDEAFCEKLVADSAEKLGGLDIVVNNAGKQVSQPSILDITTEQFVDTFRTNVFAMFWICKAALPLMPPGGSIINVSSVQGYKPSANLLDYASTKGAILNFTKALAEQAIEHGVRVNAVAPGPFWTVLQPSGGQPQEKVQHFGEGHPMGRPGQPAEIASAFVFLASQEGGYMVGETIGVAGGNPAE</sequence>
<dbReference type="FunFam" id="3.40.50.720:FF:000097">
    <property type="entry name" value="SDR family oxidoreductase"/>
    <property type="match status" value="1"/>
</dbReference>
<comment type="caution">
    <text evidence="5">The sequence shown here is derived from an EMBL/GenBank/DDBJ whole genome shotgun (WGS) entry which is preliminary data.</text>
</comment>
<organism evidence="5 6">
    <name type="scientific">Profundibacterium mesophilum KAUST100406-0324</name>
    <dbReference type="NCBI Taxonomy" id="1037889"/>
    <lineage>
        <taxon>Bacteria</taxon>
        <taxon>Pseudomonadati</taxon>
        <taxon>Pseudomonadota</taxon>
        <taxon>Alphaproteobacteria</taxon>
        <taxon>Rhodobacterales</taxon>
        <taxon>Roseobacteraceae</taxon>
        <taxon>Profundibacterium</taxon>
    </lineage>
</organism>
<evidence type="ECO:0000256" key="2">
    <source>
        <dbReference type="ARBA" id="ARBA00023002"/>
    </source>
</evidence>